<dbReference type="Proteomes" id="UP001495910">
    <property type="component" value="Unassembled WGS sequence"/>
</dbReference>
<dbReference type="PANTHER" id="PTHR30537:SF5">
    <property type="entry name" value="HTH-TYPE TRANSCRIPTIONAL ACTIVATOR TTDR-RELATED"/>
    <property type="match status" value="1"/>
</dbReference>
<dbReference type="InterPro" id="IPR000847">
    <property type="entry name" value="LysR_HTH_N"/>
</dbReference>
<dbReference type="PROSITE" id="PS50931">
    <property type="entry name" value="HTH_LYSR"/>
    <property type="match status" value="1"/>
</dbReference>
<comment type="similarity">
    <text evidence="1">Belongs to the LysR transcriptional regulatory family.</text>
</comment>
<evidence type="ECO:0000256" key="3">
    <source>
        <dbReference type="ARBA" id="ARBA00023125"/>
    </source>
</evidence>
<evidence type="ECO:0000256" key="4">
    <source>
        <dbReference type="ARBA" id="ARBA00023163"/>
    </source>
</evidence>
<keyword evidence="2" id="KW-0805">Transcription regulation</keyword>
<keyword evidence="3" id="KW-0238">DNA-binding</keyword>
<dbReference type="Pfam" id="PF03466">
    <property type="entry name" value="LysR_substrate"/>
    <property type="match status" value="1"/>
</dbReference>
<dbReference type="Pfam" id="PF00126">
    <property type="entry name" value="HTH_1"/>
    <property type="match status" value="1"/>
</dbReference>
<proteinExistence type="inferred from homology"/>
<accession>A0ABU9PYS9</accession>
<dbReference type="InterPro" id="IPR036390">
    <property type="entry name" value="WH_DNA-bd_sf"/>
</dbReference>
<organism evidence="6 7">
    <name type="scientific">Collimonas rhizosphaerae</name>
    <dbReference type="NCBI Taxonomy" id="3126357"/>
    <lineage>
        <taxon>Bacteria</taxon>
        <taxon>Pseudomonadati</taxon>
        <taxon>Pseudomonadota</taxon>
        <taxon>Betaproteobacteria</taxon>
        <taxon>Burkholderiales</taxon>
        <taxon>Oxalobacteraceae</taxon>
        <taxon>Collimonas</taxon>
    </lineage>
</organism>
<protein>
    <submittedName>
        <fullName evidence="6">LysR family transcriptional regulator</fullName>
    </submittedName>
</protein>
<evidence type="ECO:0000259" key="5">
    <source>
        <dbReference type="PROSITE" id="PS50931"/>
    </source>
</evidence>
<dbReference type="EMBL" id="JBANDC010000012">
    <property type="protein sequence ID" value="MEM4989136.1"/>
    <property type="molecule type" value="Genomic_DNA"/>
</dbReference>
<evidence type="ECO:0000313" key="6">
    <source>
        <dbReference type="EMBL" id="MEM4989136.1"/>
    </source>
</evidence>
<dbReference type="InterPro" id="IPR005119">
    <property type="entry name" value="LysR_subst-bd"/>
</dbReference>
<dbReference type="CDD" id="cd08475">
    <property type="entry name" value="PBP2_CrgA_like_6"/>
    <property type="match status" value="1"/>
</dbReference>
<dbReference type="Gene3D" id="3.40.190.290">
    <property type="match status" value="1"/>
</dbReference>
<dbReference type="SUPFAM" id="SSF53850">
    <property type="entry name" value="Periplasmic binding protein-like II"/>
    <property type="match status" value="1"/>
</dbReference>
<name>A0ABU9PYS9_9BURK</name>
<dbReference type="InterPro" id="IPR036388">
    <property type="entry name" value="WH-like_DNA-bd_sf"/>
</dbReference>
<sequence>MAKELDSPIALMSAVPERQERFDGVTVFLEVVRLGGFTSAAEHLGLTRSAVGKAMARLEARLATRLFHRTTRVQSLTDDGQIYYEHCARAQAELQAAEAQMASGRHEMTGRLRVSMPVLFGRHCIAPILLNLARQHPSLDLHLSFSDRTVDVLAEGFDLAIRSGLLGTESEGLRARKLGVQRKLVCASPAYLAAHGRPQSTTELAAHSILLYRRADRINVWQLPDATGRIVNTPLNSRLQLDDLEAIADAATVGLGLAWLPEWLVRERLRRGQLVSVLDDQPGAAVDCYALWPSVAHMPLRLRLAVDALVEQLPKSMDPIAD</sequence>
<keyword evidence="7" id="KW-1185">Reference proteome</keyword>
<dbReference type="Gene3D" id="1.10.10.10">
    <property type="entry name" value="Winged helix-like DNA-binding domain superfamily/Winged helix DNA-binding domain"/>
    <property type="match status" value="1"/>
</dbReference>
<evidence type="ECO:0000313" key="7">
    <source>
        <dbReference type="Proteomes" id="UP001495910"/>
    </source>
</evidence>
<evidence type="ECO:0000256" key="2">
    <source>
        <dbReference type="ARBA" id="ARBA00023015"/>
    </source>
</evidence>
<comment type="caution">
    <text evidence="6">The sequence shown here is derived from an EMBL/GenBank/DDBJ whole genome shotgun (WGS) entry which is preliminary data.</text>
</comment>
<dbReference type="InterPro" id="IPR058163">
    <property type="entry name" value="LysR-type_TF_proteobact-type"/>
</dbReference>
<reference evidence="6 7" key="1">
    <citation type="submission" date="2024-02" db="EMBL/GenBank/DDBJ databases">
        <title>Draft genome sequence of Collimonas sp. strain H4R21, an effective mineral-weathering bacterial strain isolated from the beech rhizosphere.</title>
        <authorList>
            <person name="Morin E."/>
            <person name="Uroz S."/>
            <person name="Leveau J.H.J."/>
            <person name="Kumar R."/>
            <person name="Rey M.W."/>
            <person name="Pham J."/>
        </authorList>
    </citation>
    <scope>NUCLEOTIDE SEQUENCE [LARGE SCALE GENOMIC DNA]</scope>
    <source>
        <strain evidence="6 7">H4R21</strain>
    </source>
</reference>
<keyword evidence="4" id="KW-0804">Transcription</keyword>
<evidence type="ECO:0000256" key="1">
    <source>
        <dbReference type="ARBA" id="ARBA00009437"/>
    </source>
</evidence>
<dbReference type="SUPFAM" id="SSF46785">
    <property type="entry name" value="Winged helix' DNA-binding domain"/>
    <property type="match status" value="1"/>
</dbReference>
<dbReference type="RefSeq" id="WP_342830414.1">
    <property type="nucleotide sequence ID" value="NZ_JBANDC010000012.1"/>
</dbReference>
<feature type="domain" description="HTH lysR-type" evidence="5">
    <location>
        <begin position="27"/>
        <end position="77"/>
    </location>
</feature>
<gene>
    <name evidence="6" type="ORF">V8G57_17235</name>
</gene>
<dbReference type="PANTHER" id="PTHR30537">
    <property type="entry name" value="HTH-TYPE TRANSCRIPTIONAL REGULATOR"/>
    <property type="match status" value="1"/>
</dbReference>